<reference evidence="1" key="2">
    <citation type="submission" date="2006-01" db="EMBL/GenBank/DDBJ databases">
        <authorList>
            <person name="Genoscope"/>
        </authorList>
    </citation>
    <scope>NUCLEOTIDE SEQUENCE</scope>
</reference>
<sequence>MFVLFKTFSRKTKKPIPSMLKIWVFYFIEKIGLPPILMKIITLKNFTFFTIEDFVKQLQAGLLAPGSFYWSLLPGKPFKRLFQWRCDVRPRLQRRVRSSPQILFCGMDSLFISAIMRNHL</sequence>
<evidence type="ECO:0000313" key="1">
    <source>
        <dbReference type="EMBL" id="CAJ74478.1"/>
    </source>
</evidence>
<reference evidence="1" key="1">
    <citation type="journal article" date="2006" name="Nature">
        <title>Deciphering the evolution and metabolism of an anammox bacterium from a community genome.</title>
        <authorList>
            <person name="Strous M."/>
            <person name="Pelletier E."/>
            <person name="Mangenot S."/>
            <person name="Rattei T."/>
            <person name="Lehner A."/>
            <person name="Taylor M.W."/>
            <person name="Horn M."/>
            <person name="Daims H."/>
            <person name="Bartol-Mavel D."/>
            <person name="Wincker P."/>
            <person name="Barbe V."/>
            <person name="Fonknechten N."/>
            <person name="Vallenet D."/>
            <person name="Segurens B."/>
            <person name="Schenowitz-Truong C."/>
            <person name="Medigue C."/>
            <person name="Collingro A."/>
            <person name="Snel B."/>
            <person name="Dutilh B.E."/>
            <person name="OpDenCamp H.J.M."/>
            <person name="vanDerDrift C."/>
            <person name="Cirpus I."/>
            <person name="vanDePas-Schoonen K.T."/>
            <person name="Harhangi H.R."/>
            <person name="vanNiftrik L."/>
            <person name="Schmid M."/>
            <person name="Keltjens J."/>
            <person name="vanDeVossenberg J."/>
            <person name="Kartal B."/>
            <person name="Meier H."/>
            <person name="Frishman D."/>
            <person name="Huynen M.A."/>
            <person name="Mewes H."/>
            <person name="Weissenbach J."/>
            <person name="Jetten M.S.M."/>
            <person name="Wagner M."/>
            <person name="LePaslier D."/>
        </authorList>
    </citation>
    <scope>NUCLEOTIDE SEQUENCE</scope>
</reference>
<dbReference type="EMBL" id="CT573071">
    <property type="protein sequence ID" value="CAJ74478.1"/>
    <property type="molecule type" value="Genomic_DNA"/>
</dbReference>
<dbReference type="AlphaFoldDB" id="Q1Q389"/>
<accession>Q1Q389</accession>
<proteinExistence type="predicted"/>
<name>Q1Q389_KUEST</name>
<organism evidence="1">
    <name type="scientific">Kuenenia stuttgartiensis</name>
    <dbReference type="NCBI Taxonomy" id="174633"/>
    <lineage>
        <taxon>Bacteria</taxon>
        <taxon>Pseudomonadati</taxon>
        <taxon>Planctomycetota</taxon>
        <taxon>Candidatus Brocadiia</taxon>
        <taxon>Candidatus Brocadiales</taxon>
        <taxon>Candidatus Brocadiaceae</taxon>
        <taxon>Candidatus Kuenenia</taxon>
    </lineage>
</organism>
<protein>
    <submittedName>
        <fullName evidence="1">Uncharacterized protein</fullName>
    </submittedName>
</protein>
<gene>
    <name evidence="1" type="ORF">kuste3715</name>
</gene>